<accession>A0A2W0HB63</accession>
<protein>
    <submittedName>
        <fullName evidence="1">Bacillithiol system redox-active protein YtxJ</fullName>
    </submittedName>
</protein>
<gene>
    <name evidence="1" type="primary">ytxJ</name>
    <name evidence="1" type="ORF">CR205_00795</name>
</gene>
<evidence type="ECO:0000313" key="1">
    <source>
        <dbReference type="EMBL" id="PYZ99113.1"/>
    </source>
</evidence>
<evidence type="ECO:0000313" key="2">
    <source>
        <dbReference type="Proteomes" id="UP000248066"/>
    </source>
</evidence>
<dbReference type="NCBIfam" id="TIGR04019">
    <property type="entry name" value="B_thiol_YtxJ"/>
    <property type="match status" value="1"/>
</dbReference>
<dbReference type="InterPro" id="IPR022551">
    <property type="entry name" value="BrxC"/>
</dbReference>
<dbReference type="Pfam" id="PF11009">
    <property type="entry name" value="BrxC"/>
    <property type="match status" value="1"/>
</dbReference>
<dbReference type="InterPro" id="IPR036249">
    <property type="entry name" value="Thioredoxin-like_sf"/>
</dbReference>
<dbReference type="OrthoDB" id="677051at2"/>
<name>A0A2W0HB63_9BACI</name>
<dbReference type="EMBL" id="PDOF01000001">
    <property type="protein sequence ID" value="PYZ99113.1"/>
    <property type="molecule type" value="Genomic_DNA"/>
</dbReference>
<sequence>MKKINSVEEWDDLVSTQSRFLFLKNSTTCPISTQAFNDTEAFAGENTDVPVYYLNVQESRSLSSEVAERFNIKHESPQVLLVEEGKVKWHNSHWNVTKDNLSAAWEEK</sequence>
<organism evidence="1 2">
    <name type="scientific">Alteribacter lacisalsi</name>
    <dbReference type="NCBI Taxonomy" id="2045244"/>
    <lineage>
        <taxon>Bacteria</taxon>
        <taxon>Bacillati</taxon>
        <taxon>Bacillota</taxon>
        <taxon>Bacilli</taxon>
        <taxon>Bacillales</taxon>
        <taxon>Bacillaceae</taxon>
        <taxon>Alteribacter</taxon>
    </lineage>
</organism>
<keyword evidence="2" id="KW-1185">Reference proteome</keyword>
<dbReference type="AlphaFoldDB" id="A0A2W0HB63"/>
<comment type="caution">
    <text evidence="1">The sequence shown here is derived from an EMBL/GenBank/DDBJ whole genome shotgun (WGS) entry which is preliminary data.</text>
</comment>
<dbReference type="Proteomes" id="UP000248066">
    <property type="component" value="Unassembled WGS sequence"/>
</dbReference>
<dbReference type="SUPFAM" id="SSF52833">
    <property type="entry name" value="Thioredoxin-like"/>
    <property type="match status" value="1"/>
</dbReference>
<proteinExistence type="predicted"/>
<dbReference type="Gene3D" id="3.40.30.10">
    <property type="entry name" value="Glutaredoxin"/>
    <property type="match status" value="1"/>
</dbReference>
<reference evidence="1 2" key="1">
    <citation type="submission" date="2017-10" db="EMBL/GenBank/DDBJ databases">
        <title>Bacillus sp. nov., a halophilic bacterium isolated from a Yangshapao Lake.</title>
        <authorList>
            <person name="Wang H."/>
        </authorList>
    </citation>
    <scope>NUCLEOTIDE SEQUENCE [LARGE SCALE GENOMIC DNA]</scope>
    <source>
        <strain evidence="1 2">YSP-3</strain>
    </source>
</reference>